<keyword evidence="2" id="KW-0812">Transmembrane</keyword>
<evidence type="ECO:0000256" key="1">
    <source>
        <dbReference type="PROSITE-ProRule" id="PRU00339"/>
    </source>
</evidence>
<evidence type="ECO:0000313" key="4">
    <source>
        <dbReference type="Proteomes" id="UP001633002"/>
    </source>
</evidence>
<protein>
    <recommendedName>
        <fullName evidence="5">Photosystem I assembly protein Ycf3</fullName>
    </recommendedName>
</protein>
<reference evidence="3 4" key="1">
    <citation type="submission" date="2024-09" db="EMBL/GenBank/DDBJ databases">
        <title>Chromosome-scale assembly of Riccia sorocarpa.</title>
        <authorList>
            <person name="Paukszto L."/>
        </authorList>
    </citation>
    <scope>NUCLEOTIDE SEQUENCE [LARGE SCALE GENOMIC DNA]</scope>
    <source>
        <strain evidence="3">LP-2024</strain>
        <tissue evidence="3">Aerial parts of the thallus</tissue>
    </source>
</reference>
<dbReference type="InterPro" id="IPR019734">
    <property type="entry name" value="TPR_rpt"/>
</dbReference>
<evidence type="ECO:0008006" key="5">
    <source>
        <dbReference type="Google" id="ProtNLM"/>
    </source>
</evidence>
<proteinExistence type="predicted"/>
<keyword evidence="4" id="KW-1185">Reference proteome</keyword>
<organism evidence="3 4">
    <name type="scientific">Riccia sorocarpa</name>
    <dbReference type="NCBI Taxonomy" id="122646"/>
    <lineage>
        <taxon>Eukaryota</taxon>
        <taxon>Viridiplantae</taxon>
        <taxon>Streptophyta</taxon>
        <taxon>Embryophyta</taxon>
        <taxon>Marchantiophyta</taxon>
        <taxon>Marchantiopsida</taxon>
        <taxon>Marchantiidae</taxon>
        <taxon>Marchantiales</taxon>
        <taxon>Ricciaceae</taxon>
        <taxon>Riccia</taxon>
    </lineage>
</organism>
<keyword evidence="1" id="KW-0802">TPR repeat</keyword>
<dbReference type="PANTHER" id="PTHR47908:SF2">
    <property type="entry name" value="TETRATRICOPEPTIDE REPEAT (TPR)-LIKE SUPERFAMILY PROTEIN"/>
    <property type="match status" value="1"/>
</dbReference>
<accession>A0ABD3H4M8</accession>
<evidence type="ECO:0000256" key="2">
    <source>
        <dbReference type="SAM" id="Phobius"/>
    </source>
</evidence>
<evidence type="ECO:0000313" key="3">
    <source>
        <dbReference type="EMBL" id="KAL3685484.1"/>
    </source>
</evidence>
<gene>
    <name evidence="3" type="ORF">R1sor_003506</name>
</gene>
<dbReference type="SUPFAM" id="SSF48452">
    <property type="entry name" value="TPR-like"/>
    <property type="match status" value="1"/>
</dbReference>
<dbReference type="Gene3D" id="1.25.40.10">
    <property type="entry name" value="Tetratricopeptide repeat domain"/>
    <property type="match status" value="1"/>
</dbReference>
<keyword evidence="2" id="KW-1133">Transmembrane helix</keyword>
<keyword evidence="2" id="KW-0472">Membrane</keyword>
<dbReference type="InterPro" id="IPR011990">
    <property type="entry name" value="TPR-like_helical_dom_sf"/>
</dbReference>
<comment type="caution">
    <text evidence="3">The sequence shown here is derived from an EMBL/GenBank/DDBJ whole genome shotgun (WGS) entry which is preliminary data.</text>
</comment>
<feature type="repeat" description="TPR" evidence="1">
    <location>
        <begin position="115"/>
        <end position="148"/>
    </location>
</feature>
<dbReference type="EMBL" id="JBJQOH010000006">
    <property type="protein sequence ID" value="KAL3685484.1"/>
    <property type="molecule type" value="Genomic_DNA"/>
</dbReference>
<name>A0ABD3H4M8_9MARC</name>
<dbReference type="Proteomes" id="UP001633002">
    <property type="component" value="Unassembled WGS sequence"/>
</dbReference>
<dbReference type="PROSITE" id="PS50005">
    <property type="entry name" value="TPR"/>
    <property type="match status" value="1"/>
</dbReference>
<dbReference type="AlphaFoldDB" id="A0ABD3H4M8"/>
<sequence>MALIASVSGSIGVGITIYRNANEVSRSNLRSGRTNDVAIKSENRCSMPVVDASIFAKRNWSRSRQSSILSSKVSRRAVAVGVSAGTAALIAGAVAAAGALAVAAMGGRESPSQQAILVTRKGMRLFEQGKVKESLEKFDEALELDPRQRPYLWQRGLSLYYLDRFEDGAAQFRDDVAVNPNDTEEALWTFLCEARIYGPEEARRRFLKVGTDSRPIMRKVYEVYRDGSPVEEILQSVNSTSGADFFYASLYTGLYHEAYNNADAAREALIAAVRSPYGSRSGDYMASLARVHCLCRDWASSTAGGISDTK</sequence>
<feature type="transmembrane region" description="Helical" evidence="2">
    <location>
        <begin position="77"/>
        <end position="105"/>
    </location>
</feature>
<dbReference type="PANTHER" id="PTHR47908">
    <property type="match status" value="1"/>
</dbReference>